<dbReference type="Pfam" id="PF13649">
    <property type="entry name" value="Methyltransf_25"/>
    <property type="match status" value="1"/>
</dbReference>
<evidence type="ECO:0000313" key="7">
    <source>
        <dbReference type="Proteomes" id="UP000503004"/>
    </source>
</evidence>
<feature type="binding site" evidence="3 4">
    <location>
        <position position="38"/>
    </location>
    <ligand>
        <name>S-adenosyl-L-methionine</name>
        <dbReference type="ChEBI" id="CHEBI:59789"/>
    </ligand>
</feature>
<reference evidence="7" key="1">
    <citation type="submission" date="2019-12" db="EMBL/GenBank/DDBJ databases">
        <authorList>
            <person name="Awala S.I."/>
            <person name="Rhee S.K."/>
        </authorList>
    </citation>
    <scope>NUCLEOTIDE SEQUENCE [LARGE SCALE GENOMIC DNA]</scope>
    <source>
        <strain evidence="7">IM1</strain>
    </source>
</reference>
<proteinExistence type="inferred from homology"/>
<evidence type="ECO:0000256" key="4">
    <source>
        <dbReference type="PIRSR" id="PIRSR006325-1"/>
    </source>
</evidence>
<evidence type="ECO:0000256" key="1">
    <source>
        <dbReference type="ARBA" id="ARBA00022679"/>
    </source>
</evidence>
<evidence type="ECO:0000256" key="3">
    <source>
        <dbReference type="HAMAP-Rule" id="MF_01589"/>
    </source>
</evidence>
<dbReference type="RefSeq" id="WP_169604286.1">
    <property type="nucleotide sequence ID" value="NZ_CP046565.1"/>
</dbReference>
<feature type="binding site" evidence="3 4">
    <location>
        <begin position="63"/>
        <end position="65"/>
    </location>
    <ligand>
        <name>S-adenosyl-L-methionine</name>
        <dbReference type="ChEBI" id="CHEBI:59789"/>
    </ligand>
</feature>
<dbReference type="KEGG" id="metu:GNH96_14375"/>
<accession>A0A858QBD5</accession>
<dbReference type="GO" id="GO:0016743">
    <property type="term" value="F:carboxyl- or carbamoyltransferase activity"/>
    <property type="evidence" value="ECO:0007669"/>
    <property type="project" value="UniProtKB-UniRule"/>
</dbReference>
<dbReference type="EC" id="2.1.3.-" evidence="3"/>
<dbReference type="Gene3D" id="3.40.50.150">
    <property type="entry name" value="Vaccinia Virus protein VP39"/>
    <property type="match status" value="1"/>
</dbReference>
<keyword evidence="7" id="KW-1185">Reference proteome</keyword>
<dbReference type="InterPro" id="IPR029063">
    <property type="entry name" value="SAM-dependent_MTases_sf"/>
</dbReference>
<dbReference type="NCBIfam" id="TIGR00740">
    <property type="entry name" value="carboxy-S-adenosyl-L-methionine synthase CmoA"/>
    <property type="match status" value="1"/>
</dbReference>
<comment type="function">
    <text evidence="3">Catalyzes the conversion of S-adenosyl-L-methionine (SAM) to carboxy-S-adenosyl-L-methionine (Cx-SAM).</text>
</comment>
<dbReference type="PANTHER" id="PTHR43861">
    <property type="entry name" value="TRANS-ACONITATE 2-METHYLTRANSFERASE-RELATED"/>
    <property type="match status" value="1"/>
</dbReference>
<evidence type="ECO:0000259" key="5">
    <source>
        <dbReference type="Pfam" id="PF13649"/>
    </source>
</evidence>
<dbReference type="Proteomes" id="UP000503004">
    <property type="component" value="Chromosome"/>
</dbReference>
<comment type="caution">
    <text evidence="3">Lacks conserved residue(s) required for the propagation of feature annotation.</text>
</comment>
<dbReference type="InterPro" id="IPR041698">
    <property type="entry name" value="Methyltransf_25"/>
</dbReference>
<dbReference type="EMBL" id="CP046565">
    <property type="protein sequence ID" value="QJD31014.1"/>
    <property type="molecule type" value="Genomic_DNA"/>
</dbReference>
<feature type="binding site" evidence="3">
    <location>
        <begin position="116"/>
        <end position="117"/>
    </location>
    <ligand>
        <name>S-adenosyl-L-methionine</name>
        <dbReference type="ChEBI" id="CHEBI:59789"/>
    </ligand>
</feature>
<sequence length="242" mass="27747">MSKDDIYRQSKSFIDDFDFGENVATVFDDMLERSVPFYRELQRMIAEMAVDFAAPDTRIYDFGCSTGTTLIGLDRAIGPRRLTLVGVDNSEEMLAKCRAKMAGHAFSNAVELVRADLNQGIAMDDATLAVMILTLQFVRPLYRDRLVKTIHEGLEQNGALILVEKVLGESSLFNRSFIHYYYEFKKRNGYTELEIAQKREALENVLVPYKLAENLEMLRVAGFRYIDVFFKWYNFVGIVAVK</sequence>
<feature type="binding site" evidence="3 4">
    <location>
        <begin position="88"/>
        <end position="89"/>
    </location>
    <ligand>
        <name>S-adenosyl-L-methionine</name>
        <dbReference type="ChEBI" id="CHEBI:59789"/>
    </ligand>
</feature>
<dbReference type="PIRSF" id="PIRSF006325">
    <property type="entry name" value="MeTrfase_bac"/>
    <property type="match status" value="1"/>
</dbReference>
<dbReference type="AlphaFoldDB" id="A0A858QBD5"/>
<feature type="domain" description="Methyltransferase" evidence="5">
    <location>
        <begin position="59"/>
        <end position="158"/>
    </location>
</feature>
<dbReference type="CDD" id="cd02440">
    <property type="entry name" value="AdoMet_MTases"/>
    <property type="match status" value="1"/>
</dbReference>
<comment type="subunit">
    <text evidence="3">Homodimer.</text>
</comment>
<keyword evidence="1 3" id="KW-0808">Transferase</keyword>
<evidence type="ECO:0000256" key="2">
    <source>
        <dbReference type="ARBA" id="ARBA00022691"/>
    </source>
</evidence>
<comment type="catalytic activity">
    <reaction evidence="3">
        <text>prephenate + S-adenosyl-L-methionine = carboxy-S-adenosyl-L-methionine + 3-phenylpyruvate + H2O</text>
        <dbReference type="Rhea" id="RHEA:51692"/>
        <dbReference type="ChEBI" id="CHEBI:15377"/>
        <dbReference type="ChEBI" id="CHEBI:18005"/>
        <dbReference type="ChEBI" id="CHEBI:29934"/>
        <dbReference type="ChEBI" id="CHEBI:59789"/>
        <dbReference type="ChEBI" id="CHEBI:134278"/>
    </reaction>
</comment>
<organism evidence="6 7">
    <name type="scientific">Methylococcus geothermalis</name>
    <dbReference type="NCBI Taxonomy" id="2681310"/>
    <lineage>
        <taxon>Bacteria</taxon>
        <taxon>Pseudomonadati</taxon>
        <taxon>Pseudomonadota</taxon>
        <taxon>Gammaproteobacteria</taxon>
        <taxon>Methylococcales</taxon>
        <taxon>Methylococcaceae</taxon>
        <taxon>Methylococcus</taxon>
    </lineage>
</organism>
<feature type="binding site" evidence="3">
    <location>
        <position position="199"/>
    </location>
    <ligand>
        <name>S-adenosyl-L-methionine</name>
        <dbReference type="ChEBI" id="CHEBI:59789"/>
    </ligand>
</feature>
<protein>
    <recommendedName>
        <fullName evidence="3">Carboxy-S-adenosyl-L-methionine synthase</fullName>
        <shortName evidence="3">Cx-SAM synthase</shortName>
        <ecNumber evidence="3">2.1.3.-</ecNumber>
    </recommendedName>
</protein>
<dbReference type="SUPFAM" id="SSF53335">
    <property type="entry name" value="S-adenosyl-L-methionine-dependent methyltransferases"/>
    <property type="match status" value="1"/>
</dbReference>
<dbReference type="GO" id="GO:0002098">
    <property type="term" value="P:tRNA wobble uridine modification"/>
    <property type="evidence" value="ECO:0007669"/>
    <property type="project" value="InterPro"/>
</dbReference>
<dbReference type="GO" id="GO:1904047">
    <property type="term" value="F:S-adenosyl-L-methionine binding"/>
    <property type="evidence" value="ECO:0007669"/>
    <property type="project" value="UniProtKB-UniRule"/>
</dbReference>
<dbReference type="HAMAP" id="MF_01589">
    <property type="entry name" value="Cx_SAM_synthase"/>
    <property type="match status" value="1"/>
</dbReference>
<gene>
    <name evidence="3 6" type="primary">cmoA</name>
    <name evidence="6" type="ORF">GNH96_14375</name>
</gene>
<evidence type="ECO:0000313" key="6">
    <source>
        <dbReference type="EMBL" id="QJD31014.1"/>
    </source>
</evidence>
<dbReference type="InterPro" id="IPR005271">
    <property type="entry name" value="CmoA"/>
</dbReference>
<comment type="similarity">
    <text evidence="3">Belongs to the class I-like SAM-binding methyltransferase superfamily. Cx-SAM synthase family.</text>
</comment>
<dbReference type="PANTHER" id="PTHR43861:SF2">
    <property type="entry name" value="CARBOXY-S-ADENOSYL-L-METHIONINE SYNTHASE"/>
    <property type="match status" value="1"/>
</dbReference>
<name>A0A858QBD5_9GAMM</name>
<keyword evidence="2 3" id="KW-0949">S-adenosyl-L-methionine</keyword>